<feature type="compositionally biased region" description="Basic and acidic residues" evidence="2">
    <location>
        <begin position="199"/>
        <end position="214"/>
    </location>
</feature>
<reference evidence="5 6" key="1">
    <citation type="submission" date="2017-04" db="EMBL/GenBank/DDBJ databases">
        <authorList>
            <person name="Afonso C.L."/>
            <person name="Miller P.J."/>
            <person name="Scott M.A."/>
            <person name="Spackman E."/>
            <person name="Goraichik I."/>
            <person name="Dimitrov K.M."/>
            <person name="Suarez D.L."/>
            <person name="Swayne D.E."/>
        </authorList>
    </citation>
    <scope>NUCLEOTIDE SEQUENCE [LARGE SCALE GENOMIC DNA]</scope>
    <source>
        <strain evidence="5 6">CGMCC 1.12511</strain>
    </source>
</reference>
<name>A0A1W2CTP0_9MICO</name>
<accession>A0A1W2CTP0</accession>
<dbReference type="PANTHER" id="PTHR11022">
    <property type="entry name" value="PEPTIDOGLYCAN RECOGNITION PROTEIN"/>
    <property type="match status" value="1"/>
</dbReference>
<feature type="domain" description="N-acetylmuramoyl-L-alanine amidase" evidence="3">
    <location>
        <begin position="207"/>
        <end position="358"/>
    </location>
</feature>
<dbReference type="InterPro" id="IPR015510">
    <property type="entry name" value="PGRP"/>
</dbReference>
<dbReference type="RefSeq" id="WP_084452562.1">
    <property type="nucleotide sequence ID" value="NZ_FWXN01000012.1"/>
</dbReference>
<feature type="region of interest" description="Disordered" evidence="2">
    <location>
        <begin position="165"/>
        <end position="214"/>
    </location>
</feature>
<dbReference type="CDD" id="cd06583">
    <property type="entry name" value="PGRP"/>
    <property type="match status" value="1"/>
</dbReference>
<dbReference type="OrthoDB" id="514320at2"/>
<evidence type="ECO:0000256" key="2">
    <source>
        <dbReference type="SAM" id="MobiDB-lite"/>
    </source>
</evidence>
<comment type="similarity">
    <text evidence="1">Belongs to the N-acetylmuramoyl-L-alanine amidase 2 family.</text>
</comment>
<dbReference type="Proteomes" id="UP000192634">
    <property type="component" value="Unassembled WGS sequence"/>
</dbReference>
<dbReference type="SMART" id="SM00644">
    <property type="entry name" value="Ami_2"/>
    <property type="match status" value="1"/>
</dbReference>
<evidence type="ECO:0000313" key="5">
    <source>
        <dbReference type="EMBL" id="SMC88607.1"/>
    </source>
</evidence>
<gene>
    <name evidence="5" type="ORF">SAMN06296429_112110</name>
</gene>
<dbReference type="GO" id="GO:0009253">
    <property type="term" value="P:peptidoglycan catabolic process"/>
    <property type="evidence" value="ECO:0007669"/>
    <property type="project" value="InterPro"/>
</dbReference>
<dbReference type="SUPFAM" id="SSF55846">
    <property type="entry name" value="N-acetylmuramoyl-L-alanine amidase-like"/>
    <property type="match status" value="1"/>
</dbReference>
<feature type="compositionally biased region" description="Low complexity" evidence="2">
    <location>
        <begin position="168"/>
        <end position="186"/>
    </location>
</feature>
<evidence type="ECO:0000259" key="4">
    <source>
        <dbReference type="SMART" id="SM00701"/>
    </source>
</evidence>
<sequence>MSSLRRALSRLTVTALATSLDTVIPASGGSAAPSPVAAQRDSIPIPGVDQAALSKAPKVPTAGRSGDRVVGMTDTLATKDFRVAGLTWDGSRTDVEAFVRTRDAQTGRWSGWSLLEAEGGPDAGSAEAAATRGGTQPLVTAPSDGIQVRVESAGARPQGLKVDVIDPGTSTADATAGSDTTSLSTAVETNPQKRPTIHSRAEWGADESIRKGDPDYGEVRGAVVHHTAGVNGYSREEVPAIMRGIYEFHVNGRGWNDIGYNVLVDRFGRLWEGRAGGVDKAVVGAHAQGVNSQTFGISAMGDYDQTAAPDAMTTSIERLMAWKLARHHVDPTAKATIGGEWLPTVVGHRSVGQTTCPGQYFTARLPEIRTDARARQGTAFYTPSTSPRRVAYGTGGSALQVRTTGDVTWRVRISSDKHGVISDRSSTRTGDTDLTVTWKGRLADGSWAPPGEYEVLLSGKDTSSGAWIPSWRDTVTVTS</sequence>
<dbReference type="InterPro" id="IPR002502">
    <property type="entry name" value="Amidase_domain"/>
</dbReference>
<dbReference type="InterPro" id="IPR036505">
    <property type="entry name" value="Amidase/PGRP_sf"/>
</dbReference>
<dbReference type="InterPro" id="IPR006619">
    <property type="entry name" value="PGRP_domain_met/bac"/>
</dbReference>
<proteinExistence type="inferred from homology"/>
<evidence type="ECO:0000259" key="3">
    <source>
        <dbReference type="SMART" id="SM00644"/>
    </source>
</evidence>
<dbReference type="EMBL" id="FWXN01000012">
    <property type="protein sequence ID" value="SMC88607.1"/>
    <property type="molecule type" value="Genomic_DNA"/>
</dbReference>
<feature type="domain" description="Peptidoglycan recognition protein family" evidence="4">
    <location>
        <begin position="195"/>
        <end position="352"/>
    </location>
</feature>
<dbReference type="SMART" id="SM00701">
    <property type="entry name" value="PGRP"/>
    <property type="match status" value="1"/>
</dbReference>
<evidence type="ECO:0000313" key="6">
    <source>
        <dbReference type="Proteomes" id="UP000192634"/>
    </source>
</evidence>
<evidence type="ECO:0000256" key="1">
    <source>
        <dbReference type="ARBA" id="ARBA00007553"/>
    </source>
</evidence>
<dbReference type="Pfam" id="PF01510">
    <property type="entry name" value="Amidase_2"/>
    <property type="match status" value="1"/>
</dbReference>
<protein>
    <submittedName>
        <fullName evidence="5">N-acetylmuramoyl-L-alanine amidase</fullName>
    </submittedName>
</protein>
<dbReference type="GO" id="GO:0008745">
    <property type="term" value="F:N-acetylmuramoyl-L-alanine amidase activity"/>
    <property type="evidence" value="ECO:0007669"/>
    <property type="project" value="InterPro"/>
</dbReference>
<dbReference type="GO" id="GO:0008270">
    <property type="term" value="F:zinc ion binding"/>
    <property type="evidence" value="ECO:0007669"/>
    <property type="project" value="InterPro"/>
</dbReference>
<dbReference type="AlphaFoldDB" id="A0A1W2CTP0"/>
<feature type="region of interest" description="Disordered" evidence="2">
    <location>
        <begin position="119"/>
        <end position="139"/>
    </location>
</feature>
<organism evidence="5 6">
    <name type="scientific">Janibacter indicus</name>
    <dbReference type="NCBI Taxonomy" id="857417"/>
    <lineage>
        <taxon>Bacteria</taxon>
        <taxon>Bacillati</taxon>
        <taxon>Actinomycetota</taxon>
        <taxon>Actinomycetes</taxon>
        <taxon>Micrococcales</taxon>
        <taxon>Intrasporangiaceae</taxon>
        <taxon>Janibacter</taxon>
    </lineage>
</organism>
<dbReference type="Gene3D" id="3.40.80.10">
    <property type="entry name" value="Peptidoglycan recognition protein-like"/>
    <property type="match status" value="1"/>
</dbReference>
<dbReference type="PANTHER" id="PTHR11022:SF41">
    <property type="entry name" value="PEPTIDOGLYCAN-RECOGNITION PROTEIN LC-RELATED"/>
    <property type="match status" value="1"/>
</dbReference>